<dbReference type="PANTHER" id="PTHR36215:SF1">
    <property type="entry name" value="BLL4998 PROTEIN"/>
    <property type="match status" value="1"/>
</dbReference>
<dbReference type="Proteomes" id="UP000019434">
    <property type="component" value="Chromosome"/>
</dbReference>
<dbReference type="KEGG" id="tnu:BD01_1194"/>
<dbReference type="STRING" id="195522.BD01_1194"/>
<dbReference type="GO" id="GO:0003677">
    <property type="term" value="F:DNA binding"/>
    <property type="evidence" value="ECO:0007669"/>
    <property type="project" value="UniProtKB-KW"/>
</dbReference>
<keyword evidence="2" id="KW-0238">DNA-binding</keyword>
<evidence type="ECO:0000313" key="2">
    <source>
        <dbReference type="EMBL" id="AHL22811.1"/>
    </source>
</evidence>
<dbReference type="GO" id="GO:0006355">
    <property type="term" value="P:regulation of DNA-templated transcription"/>
    <property type="evidence" value="ECO:0007669"/>
    <property type="project" value="InterPro"/>
</dbReference>
<dbReference type="HOGENOM" id="CLU_1891545_0_0_2"/>
<protein>
    <submittedName>
        <fullName evidence="2">Putative transcriptional regulators containing the CopG/Arc/MetJ DNA-binding domain</fullName>
    </submittedName>
</protein>
<reference evidence="2 3" key="1">
    <citation type="submission" date="2014-02" db="EMBL/GenBank/DDBJ databases">
        <title>Genome Sequence of an Hyperthermophilic Archaeon, Thermococcus nautili 30-1, producing viral vesicles.</title>
        <authorList>
            <person name="Oberto J."/>
            <person name="Gaudin M."/>
            <person name="Cossu M."/>
            <person name="Gorlas A."/>
            <person name="Slesarev A."/>
            <person name="Marguet E."/>
            <person name="Forterre P."/>
        </authorList>
    </citation>
    <scope>NUCLEOTIDE SEQUENCE [LARGE SCALE GENOMIC DNA]</scope>
    <source>
        <strain evidence="2 3">30-1</strain>
    </source>
</reference>
<dbReference type="CDD" id="cd22231">
    <property type="entry name" value="RHH_NikR_HicB-like"/>
    <property type="match status" value="1"/>
</dbReference>
<dbReference type="PANTHER" id="PTHR36215">
    <property type="entry name" value="BLL4998 PROTEIN"/>
    <property type="match status" value="1"/>
</dbReference>
<keyword evidence="3" id="KW-1185">Reference proteome</keyword>
<dbReference type="OrthoDB" id="102515at2157"/>
<dbReference type="EMBL" id="CP007264">
    <property type="protein sequence ID" value="AHL22811.1"/>
    <property type="molecule type" value="Genomic_DNA"/>
</dbReference>
<evidence type="ECO:0000256" key="1">
    <source>
        <dbReference type="SAM" id="MobiDB-lite"/>
    </source>
</evidence>
<dbReference type="GeneID" id="82170871"/>
<dbReference type="RefSeq" id="WP_042690909.1">
    <property type="nucleotide sequence ID" value="NZ_CP007264.1"/>
</dbReference>
<evidence type="ECO:0000313" key="3">
    <source>
        <dbReference type="Proteomes" id="UP000019434"/>
    </source>
</evidence>
<accession>W8P229</accession>
<dbReference type="SUPFAM" id="SSF47598">
    <property type="entry name" value="Ribbon-helix-helix"/>
    <property type="match status" value="1"/>
</dbReference>
<proteinExistence type="predicted"/>
<gene>
    <name evidence="2" type="ORF">BD01_1194</name>
</gene>
<sequence length="134" mass="15181">MAYSIKITQKTNKNRPKTKLISVRIPEFAYEQIEALVELGVFSSRTDFINYAIQKTLFELASINLPVSDDDLLKMMALGPESPPSENEVREVLADVEREVKAKLSSGSNRPERRRVLRVRRTNRGTSKDNATAD</sequence>
<dbReference type="eggNOG" id="arCOG01011">
    <property type="taxonomic scope" value="Archaea"/>
</dbReference>
<dbReference type="InterPro" id="IPR010985">
    <property type="entry name" value="Ribbon_hlx_hlx"/>
</dbReference>
<dbReference type="AlphaFoldDB" id="W8P229"/>
<name>W8P229_9EURY</name>
<organism evidence="2 3">
    <name type="scientific">Thermococcus nautili</name>
    <dbReference type="NCBI Taxonomy" id="195522"/>
    <lineage>
        <taxon>Archaea</taxon>
        <taxon>Methanobacteriati</taxon>
        <taxon>Methanobacteriota</taxon>
        <taxon>Thermococci</taxon>
        <taxon>Thermococcales</taxon>
        <taxon>Thermococcaceae</taxon>
        <taxon>Thermococcus</taxon>
    </lineage>
</organism>
<feature type="region of interest" description="Disordered" evidence="1">
    <location>
        <begin position="101"/>
        <end position="134"/>
    </location>
</feature>
<feature type="compositionally biased region" description="Basic residues" evidence="1">
    <location>
        <begin position="112"/>
        <end position="123"/>
    </location>
</feature>